<evidence type="ECO:0000256" key="9">
    <source>
        <dbReference type="ARBA" id="ARBA00031501"/>
    </source>
</evidence>
<keyword evidence="6 10" id="KW-0808">Transferase</keyword>
<dbReference type="EMBL" id="JBHSON010000018">
    <property type="protein sequence ID" value="MFC5746998.1"/>
    <property type="molecule type" value="Genomic_DNA"/>
</dbReference>
<evidence type="ECO:0000256" key="7">
    <source>
        <dbReference type="ARBA" id="ARBA00023277"/>
    </source>
</evidence>
<dbReference type="RefSeq" id="WP_378282618.1">
    <property type="nucleotide sequence ID" value="NZ_JBHSON010000018.1"/>
</dbReference>
<gene>
    <name evidence="12" type="primary">malQ</name>
    <name evidence="12" type="ORF">ACFPZN_15325</name>
</gene>
<proteinExistence type="inferred from homology"/>
<evidence type="ECO:0000256" key="4">
    <source>
        <dbReference type="ARBA" id="ARBA00020295"/>
    </source>
</evidence>
<dbReference type="PANTHER" id="PTHR32438:SF5">
    <property type="entry name" value="4-ALPHA-GLUCANOTRANSFERASE DPE1, CHLOROPLASTIC_AMYLOPLASTIC"/>
    <property type="match status" value="1"/>
</dbReference>
<name>A0ABW0ZWW7_9ACTN</name>
<evidence type="ECO:0000313" key="12">
    <source>
        <dbReference type="EMBL" id="MFC5746998.1"/>
    </source>
</evidence>
<evidence type="ECO:0000256" key="3">
    <source>
        <dbReference type="ARBA" id="ARBA00012560"/>
    </source>
</evidence>
<dbReference type="Gene3D" id="3.20.20.80">
    <property type="entry name" value="Glycosidases"/>
    <property type="match status" value="1"/>
</dbReference>
<dbReference type="SUPFAM" id="SSF51445">
    <property type="entry name" value="(Trans)glycosidases"/>
    <property type="match status" value="1"/>
</dbReference>
<evidence type="ECO:0000256" key="6">
    <source>
        <dbReference type="ARBA" id="ARBA00022679"/>
    </source>
</evidence>
<evidence type="ECO:0000256" key="10">
    <source>
        <dbReference type="RuleBase" id="RU361207"/>
    </source>
</evidence>
<reference evidence="13" key="1">
    <citation type="journal article" date="2019" name="Int. J. Syst. Evol. Microbiol.">
        <title>The Global Catalogue of Microorganisms (GCM) 10K type strain sequencing project: providing services to taxonomists for standard genome sequencing and annotation.</title>
        <authorList>
            <consortium name="The Broad Institute Genomics Platform"/>
            <consortium name="The Broad Institute Genome Sequencing Center for Infectious Disease"/>
            <person name="Wu L."/>
            <person name="Ma J."/>
        </authorList>
    </citation>
    <scope>NUCLEOTIDE SEQUENCE [LARGE SCALE GENOMIC DNA]</scope>
    <source>
        <strain evidence="13">KCTC 42087</strain>
    </source>
</reference>
<dbReference type="InterPro" id="IPR017853">
    <property type="entry name" value="GH"/>
</dbReference>
<evidence type="ECO:0000256" key="1">
    <source>
        <dbReference type="ARBA" id="ARBA00000439"/>
    </source>
</evidence>
<dbReference type="EC" id="2.4.1.25" evidence="3 10"/>
<dbReference type="GO" id="GO:0004134">
    <property type="term" value="F:4-alpha-glucanotransferase activity"/>
    <property type="evidence" value="ECO:0007669"/>
    <property type="project" value="UniProtKB-EC"/>
</dbReference>
<evidence type="ECO:0000256" key="8">
    <source>
        <dbReference type="ARBA" id="ARBA00031423"/>
    </source>
</evidence>
<feature type="domain" description="MalQ N-terminal beta-sandwich" evidence="11">
    <location>
        <begin position="67"/>
        <end position="152"/>
    </location>
</feature>
<evidence type="ECO:0000259" key="11">
    <source>
        <dbReference type="Pfam" id="PF21226"/>
    </source>
</evidence>
<evidence type="ECO:0000256" key="2">
    <source>
        <dbReference type="ARBA" id="ARBA00005684"/>
    </source>
</evidence>
<dbReference type="InterPro" id="IPR048458">
    <property type="entry name" value="MalQ_N"/>
</dbReference>
<evidence type="ECO:0000313" key="13">
    <source>
        <dbReference type="Proteomes" id="UP001596074"/>
    </source>
</evidence>
<accession>A0ABW0ZWW7</accession>
<keyword evidence="7 10" id="KW-0119">Carbohydrate metabolism</keyword>
<organism evidence="12 13">
    <name type="scientific">Actinomadura rugatobispora</name>
    <dbReference type="NCBI Taxonomy" id="1994"/>
    <lineage>
        <taxon>Bacteria</taxon>
        <taxon>Bacillati</taxon>
        <taxon>Actinomycetota</taxon>
        <taxon>Actinomycetes</taxon>
        <taxon>Streptosporangiales</taxon>
        <taxon>Thermomonosporaceae</taxon>
        <taxon>Actinomadura</taxon>
    </lineage>
</organism>
<evidence type="ECO:0000256" key="5">
    <source>
        <dbReference type="ARBA" id="ARBA00022676"/>
    </source>
</evidence>
<comment type="similarity">
    <text evidence="2 10">Belongs to the disproportionating enzyme family.</text>
</comment>
<dbReference type="InterPro" id="IPR003385">
    <property type="entry name" value="Glyco_hydro_77"/>
</dbReference>
<dbReference type="Pfam" id="PF21226">
    <property type="entry name" value="MalQ_N"/>
    <property type="match status" value="1"/>
</dbReference>
<comment type="catalytic activity">
    <reaction evidence="1 10">
        <text>Transfers a segment of a (1-&gt;4)-alpha-D-glucan to a new position in an acceptor, which may be glucose or a (1-&gt;4)-alpha-D-glucan.</text>
        <dbReference type="EC" id="2.4.1.25"/>
    </reaction>
</comment>
<protein>
    <recommendedName>
        <fullName evidence="4 10">4-alpha-glucanotransferase</fullName>
        <ecNumber evidence="3 10">2.4.1.25</ecNumber>
    </recommendedName>
    <alternativeName>
        <fullName evidence="8 10">Amylomaltase</fullName>
    </alternativeName>
    <alternativeName>
        <fullName evidence="9 10">Disproportionating enzyme</fullName>
    </alternativeName>
</protein>
<dbReference type="Proteomes" id="UP001596074">
    <property type="component" value="Unassembled WGS sequence"/>
</dbReference>
<sequence length="726" mass="80159">MADAELNKLARAHRVATRYADWRGRDTEVSQGTLRAVLTALGADVSTPEAVRETLARLEEERRARLLPPILFQRAGRPAAIRIPWNARAATEVWLDMSTGGSAELHGTSVRTPEGLMKQYHLPQGTPEGWHRVRVRVRDQGREESAPLLLTPERLHPPQRTWGFTTQLYSVRSKESWGLGDLHDLADLASWSGRDLGAGFVLVNPLHATEPATPIGPSPYSPMSRRFASPLYLRVEDVPEYAALSPEDRERFSALAAGARDVGSKKGAGGGYLDRDAVWEAKREALETLYALPRGPERQRAYEWYRHREGAPLTAFATWSALGEEHGADWRRWPAELRDAENPAVAHAAKRLADRVEFHAWLQWQLDEQLAAAQASARAAGMPIGIVHDLSVGVHPGSADAWMYRPMFAPGMSVGAPPDEFNQLGQDWGQPPWHPGRLAEAAYLPFRGMLAAALRHGGGLRLDHAMQVSRLWWVPEGRSPADGTYVAYDRDAMLSTLVWEASQAGAVVVGEDLGTVEPDVRDDLADRGILGTSLLWFERDAEGRPRKPRDWREKSLATVGTHDMPPITGFLHGDHIELRKRLELLTRPLEEELADHRTHLADWLGLLHDEGLLTTPPGEILEAVTADAPGGGSTRYDAEVATALHAFLVRTPARLIGISLADAVGERRTQNQPGTTDEYPNWRVALADAKGDPVLLDDLPGRPQLEAALAPLRALTHRPEDEARLP</sequence>
<keyword evidence="13" id="KW-1185">Reference proteome</keyword>
<comment type="caution">
    <text evidence="12">The sequence shown here is derived from an EMBL/GenBank/DDBJ whole genome shotgun (WGS) entry which is preliminary data.</text>
</comment>
<dbReference type="PANTHER" id="PTHR32438">
    <property type="entry name" value="4-ALPHA-GLUCANOTRANSFERASE DPE1, CHLOROPLASTIC/AMYLOPLASTIC"/>
    <property type="match status" value="1"/>
</dbReference>
<dbReference type="NCBIfam" id="TIGR00217">
    <property type="entry name" value="malQ"/>
    <property type="match status" value="1"/>
</dbReference>
<keyword evidence="5 10" id="KW-0328">Glycosyltransferase</keyword>
<dbReference type="Pfam" id="PF02446">
    <property type="entry name" value="Glyco_hydro_77"/>
    <property type="match status" value="1"/>
</dbReference>